<name>A0A382NTC5_9ZZZZ</name>
<dbReference type="AlphaFoldDB" id="A0A382NTC5"/>
<dbReference type="CDD" id="cd05797">
    <property type="entry name" value="Ribosomal_L10"/>
    <property type="match status" value="1"/>
</dbReference>
<feature type="non-terminal residue" evidence="5">
    <location>
        <position position="1"/>
    </location>
</feature>
<dbReference type="HAMAP" id="MF_00362">
    <property type="entry name" value="Ribosomal_uL10"/>
    <property type="match status" value="1"/>
</dbReference>
<dbReference type="InterPro" id="IPR047865">
    <property type="entry name" value="Ribosomal_uL10_bac_type"/>
</dbReference>
<dbReference type="InterPro" id="IPR001790">
    <property type="entry name" value="Ribosomal_uL10"/>
</dbReference>
<keyword evidence="2" id="KW-0689">Ribosomal protein</keyword>
<dbReference type="InterPro" id="IPR002363">
    <property type="entry name" value="Ribosomal_uL10_CS_bac"/>
</dbReference>
<dbReference type="Gene3D" id="6.10.250.290">
    <property type="match status" value="1"/>
</dbReference>
<dbReference type="InterPro" id="IPR022973">
    <property type="entry name" value="Ribosomal_uL10_bac"/>
</dbReference>
<keyword evidence="3" id="KW-0687">Ribonucleoprotein</keyword>
<protein>
    <recommendedName>
        <fullName evidence="6">50S ribosomal protein L10</fullName>
    </recommendedName>
</protein>
<evidence type="ECO:0000256" key="3">
    <source>
        <dbReference type="ARBA" id="ARBA00023274"/>
    </source>
</evidence>
<organism evidence="5">
    <name type="scientific">marine metagenome</name>
    <dbReference type="NCBI Taxonomy" id="408172"/>
    <lineage>
        <taxon>unclassified sequences</taxon>
        <taxon>metagenomes</taxon>
        <taxon>ecological metagenomes</taxon>
    </lineage>
</organism>
<evidence type="ECO:0000256" key="2">
    <source>
        <dbReference type="ARBA" id="ARBA00022980"/>
    </source>
</evidence>
<accession>A0A382NTC5</accession>
<dbReference type="InterPro" id="IPR043141">
    <property type="entry name" value="Ribosomal_uL10-like_sf"/>
</dbReference>
<gene>
    <name evidence="5" type="ORF">METZ01_LOCUS316481</name>
</gene>
<dbReference type="Gene3D" id="3.30.70.1730">
    <property type="match status" value="1"/>
</dbReference>
<evidence type="ECO:0000313" key="5">
    <source>
        <dbReference type="EMBL" id="SVC63627.1"/>
    </source>
</evidence>
<dbReference type="PANTHER" id="PTHR11560">
    <property type="entry name" value="39S RIBOSOMAL PROTEIN L10, MITOCHONDRIAL"/>
    <property type="match status" value="1"/>
</dbReference>
<dbReference type="EMBL" id="UINC01102197">
    <property type="protein sequence ID" value="SVC63627.1"/>
    <property type="molecule type" value="Genomic_DNA"/>
</dbReference>
<reference evidence="5" key="1">
    <citation type="submission" date="2018-05" db="EMBL/GenBank/DDBJ databases">
        <authorList>
            <person name="Lanie J.A."/>
            <person name="Ng W.-L."/>
            <person name="Kazmierczak K.M."/>
            <person name="Andrzejewski T.M."/>
            <person name="Davidsen T.M."/>
            <person name="Wayne K.J."/>
            <person name="Tettelin H."/>
            <person name="Glass J.I."/>
            <person name="Rusch D."/>
            <person name="Podicherti R."/>
            <person name="Tsui H.-C.T."/>
            <person name="Winkler M.E."/>
        </authorList>
    </citation>
    <scope>NUCLEOTIDE SEQUENCE</scope>
</reference>
<feature type="non-terminal residue" evidence="5">
    <location>
        <position position="214"/>
    </location>
</feature>
<evidence type="ECO:0000256" key="4">
    <source>
        <dbReference type="SAM" id="MobiDB-lite"/>
    </source>
</evidence>
<dbReference type="SUPFAM" id="SSF160369">
    <property type="entry name" value="Ribosomal protein L10-like"/>
    <property type="match status" value="1"/>
</dbReference>
<feature type="region of interest" description="Disordered" evidence="4">
    <location>
        <begin position="1"/>
        <end position="22"/>
    </location>
</feature>
<dbReference type="PROSITE" id="PS01109">
    <property type="entry name" value="RIBOSOMAL_L10"/>
    <property type="match status" value="1"/>
</dbReference>
<sequence length="214" mass="22358">VDRVGHGIAGPTGENRRGGVSVGEARAEKATVVDEVREKFSASDAAVLTEYRGLDVPAMAELRRALRQSGGEYKVYKNTLVRFAADELGLEIEDLLIGPTAIAFVGEQADGSAGDPVGVARALKEFAKVHEALIIKGGLLDEKRLTVEEISALAEIAPREVLLAQLAGALAAPMQQFAALLNALPQNVAYALQALIEQEGASGASATDETDAAP</sequence>
<evidence type="ECO:0000256" key="1">
    <source>
        <dbReference type="ARBA" id="ARBA00008889"/>
    </source>
</evidence>
<dbReference type="GO" id="GO:0015934">
    <property type="term" value="C:large ribosomal subunit"/>
    <property type="evidence" value="ECO:0007669"/>
    <property type="project" value="InterPro"/>
</dbReference>
<evidence type="ECO:0008006" key="6">
    <source>
        <dbReference type="Google" id="ProtNLM"/>
    </source>
</evidence>
<comment type="similarity">
    <text evidence="1">Belongs to the universal ribosomal protein uL10 family.</text>
</comment>
<proteinExistence type="inferred from homology"/>
<dbReference type="Pfam" id="PF00466">
    <property type="entry name" value="Ribosomal_L10"/>
    <property type="match status" value="1"/>
</dbReference>
<dbReference type="GO" id="GO:0006412">
    <property type="term" value="P:translation"/>
    <property type="evidence" value="ECO:0007669"/>
    <property type="project" value="InterPro"/>
</dbReference>
<dbReference type="NCBIfam" id="NF000955">
    <property type="entry name" value="PRK00099.1-1"/>
    <property type="match status" value="1"/>
</dbReference>
<dbReference type="GO" id="GO:0003735">
    <property type="term" value="F:structural constituent of ribosome"/>
    <property type="evidence" value="ECO:0007669"/>
    <property type="project" value="InterPro"/>
</dbReference>